<evidence type="ECO:0000313" key="1">
    <source>
        <dbReference type="EMBL" id="AXA36770.1"/>
    </source>
</evidence>
<organism evidence="1 2">
    <name type="scientific">Sumerlaea chitinivorans</name>
    <dbReference type="NCBI Taxonomy" id="2250252"/>
    <lineage>
        <taxon>Bacteria</taxon>
        <taxon>Candidatus Sumerlaeota</taxon>
        <taxon>Candidatus Sumerlaeia</taxon>
        <taxon>Candidatus Sumerlaeales</taxon>
        <taxon>Candidatus Sumerlaeaceae</taxon>
        <taxon>Candidatus Sumerlaea</taxon>
    </lineage>
</organism>
<proteinExistence type="predicted"/>
<gene>
    <name evidence="1" type="ORF">BRCON_1993</name>
</gene>
<accession>A0A2Z4Y6D9</accession>
<sequence length="37" mass="4154">MRSLEATKVREANAWAFLQARIEKVLRHVLNSGACPS</sequence>
<reference evidence="1 2" key="1">
    <citation type="submission" date="2018-05" db="EMBL/GenBank/DDBJ databases">
        <title>A metagenomic window into the 2 km-deep terrestrial subsurface aquifer revealed taxonomically and functionally diverse microbial community comprising novel uncultured bacterial lineages.</title>
        <authorList>
            <person name="Kadnikov V.V."/>
            <person name="Mardanov A.V."/>
            <person name="Beletsky A.V."/>
            <person name="Banks D."/>
            <person name="Pimenov N.V."/>
            <person name="Frank Y.A."/>
            <person name="Karnachuk O.V."/>
            <person name="Ravin N.V."/>
        </authorList>
    </citation>
    <scope>NUCLEOTIDE SEQUENCE [LARGE SCALE GENOMIC DNA]</scope>
    <source>
        <strain evidence="1">BY</strain>
    </source>
</reference>
<name>A0A2Z4Y6D9_SUMC1</name>
<dbReference type="EMBL" id="CP030759">
    <property type="protein sequence ID" value="AXA36770.1"/>
    <property type="molecule type" value="Genomic_DNA"/>
</dbReference>
<dbReference type="Proteomes" id="UP000262583">
    <property type="component" value="Chromosome"/>
</dbReference>
<dbReference type="AlphaFoldDB" id="A0A2Z4Y6D9"/>
<protein>
    <submittedName>
        <fullName evidence="1">Uncharacterized protein</fullName>
    </submittedName>
</protein>
<evidence type="ECO:0000313" key="2">
    <source>
        <dbReference type="Proteomes" id="UP000262583"/>
    </source>
</evidence>
<dbReference type="KEGG" id="schv:BRCON_1993"/>